<dbReference type="Proteomes" id="UP000234331">
    <property type="component" value="Unassembled WGS sequence"/>
</dbReference>
<dbReference type="PANTHER" id="PTHR32196">
    <property type="entry name" value="ABC TRANSPORTER PERMEASE PROTEIN YPHD-RELATED-RELATED"/>
    <property type="match status" value="1"/>
</dbReference>
<keyword evidence="2" id="KW-1003">Cell membrane</keyword>
<dbReference type="OrthoDB" id="9778389at2"/>
<dbReference type="GO" id="GO:0022857">
    <property type="term" value="F:transmembrane transporter activity"/>
    <property type="evidence" value="ECO:0007669"/>
    <property type="project" value="InterPro"/>
</dbReference>
<gene>
    <name evidence="8" type="ORF">FRACA_100067</name>
</gene>
<name>A0A2I2KIN1_9ACTN</name>
<feature type="transmembrane region" description="Helical" evidence="7">
    <location>
        <begin position="213"/>
        <end position="230"/>
    </location>
</feature>
<keyword evidence="5 7" id="KW-0472">Membrane</keyword>
<sequence length="327" mass="33105">MHYLLTDTLIAGLPLLPVVMGIYLVIRIRQDFDLTVDGSLTLGGAVAAVSLNHGLPVPVAIIAAIAAGMLAGLVTTTLHLAFRVPVILAGLVMSIGMRTLNLRVLGRPSTSLDAGAGLFGGLSGLAPTAHDWIVIAILAAFALVFLAGVSLLLLTEVGLALRATGVNVGMARAQGVDDRRSLALCLALANAGAGLSGALIVQSQGFADSSTGTGTLLAGIGAVLLGELVARPGSASRVGRVALSVLAGTVLYRAILVGALRAGLEATDLDGITALILVAAVAVNRYLPTLNKILPRPRSRAAPGARSSPPVRSTASRRPEPVAEEVG</sequence>
<dbReference type="EMBL" id="FZMO01000002">
    <property type="protein sequence ID" value="SNQ45499.1"/>
    <property type="molecule type" value="Genomic_DNA"/>
</dbReference>
<evidence type="ECO:0000256" key="2">
    <source>
        <dbReference type="ARBA" id="ARBA00022475"/>
    </source>
</evidence>
<feature type="compositionally biased region" description="Low complexity" evidence="6">
    <location>
        <begin position="300"/>
        <end position="313"/>
    </location>
</feature>
<evidence type="ECO:0000313" key="9">
    <source>
        <dbReference type="Proteomes" id="UP000234331"/>
    </source>
</evidence>
<evidence type="ECO:0000256" key="4">
    <source>
        <dbReference type="ARBA" id="ARBA00022989"/>
    </source>
</evidence>
<feature type="transmembrane region" description="Helical" evidence="7">
    <location>
        <begin position="242"/>
        <end position="263"/>
    </location>
</feature>
<feature type="transmembrane region" description="Helical" evidence="7">
    <location>
        <begin position="269"/>
        <end position="287"/>
    </location>
</feature>
<keyword evidence="9" id="KW-1185">Reference proteome</keyword>
<evidence type="ECO:0000256" key="7">
    <source>
        <dbReference type="SAM" id="Phobius"/>
    </source>
</evidence>
<dbReference type="InterPro" id="IPR001851">
    <property type="entry name" value="ABC_transp_permease"/>
</dbReference>
<feature type="transmembrane region" description="Helical" evidence="7">
    <location>
        <begin position="6"/>
        <end position="25"/>
    </location>
</feature>
<feature type="transmembrane region" description="Helical" evidence="7">
    <location>
        <begin position="182"/>
        <end position="201"/>
    </location>
</feature>
<dbReference type="AlphaFoldDB" id="A0A2I2KIN1"/>
<evidence type="ECO:0000256" key="3">
    <source>
        <dbReference type="ARBA" id="ARBA00022692"/>
    </source>
</evidence>
<organism evidence="8 9">
    <name type="scientific">Frankia canadensis</name>
    <dbReference type="NCBI Taxonomy" id="1836972"/>
    <lineage>
        <taxon>Bacteria</taxon>
        <taxon>Bacillati</taxon>
        <taxon>Actinomycetota</taxon>
        <taxon>Actinomycetes</taxon>
        <taxon>Frankiales</taxon>
        <taxon>Frankiaceae</taxon>
        <taxon>Frankia</taxon>
    </lineage>
</organism>
<reference evidence="8 9" key="1">
    <citation type="submission" date="2017-06" db="EMBL/GenBank/DDBJ databases">
        <authorList>
            <person name="Kim H.J."/>
            <person name="Triplett B.A."/>
        </authorList>
    </citation>
    <scope>NUCLEOTIDE SEQUENCE [LARGE SCALE GENOMIC DNA]</scope>
    <source>
        <strain evidence="8">FRACA_ARgP5</strain>
    </source>
</reference>
<evidence type="ECO:0000256" key="1">
    <source>
        <dbReference type="ARBA" id="ARBA00004651"/>
    </source>
</evidence>
<protein>
    <submittedName>
        <fullName evidence="8">Inner-membrane translocator</fullName>
    </submittedName>
</protein>
<accession>A0A2I2KIN1</accession>
<keyword evidence="3 7" id="KW-0812">Transmembrane</keyword>
<dbReference type="PANTHER" id="PTHR32196:SF69">
    <property type="entry name" value="BRANCHED-CHAIN AMINO ACID TRANSPORT SYSTEM, PERMEASE PROTEIN"/>
    <property type="match status" value="1"/>
</dbReference>
<evidence type="ECO:0000256" key="6">
    <source>
        <dbReference type="SAM" id="MobiDB-lite"/>
    </source>
</evidence>
<evidence type="ECO:0000256" key="5">
    <source>
        <dbReference type="ARBA" id="ARBA00023136"/>
    </source>
</evidence>
<feature type="region of interest" description="Disordered" evidence="6">
    <location>
        <begin position="297"/>
        <end position="327"/>
    </location>
</feature>
<comment type="subcellular location">
    <subcellularLocation>
        <location evidence="1">Cell membrane</location>
        <topology evidence="1">Multi-pass membrane protein</topology>
    </subcellularLocation>
</comment>
<proteinExistence type="predicted"/>
<feature type="transmembrane region" description="Helical" evidence="7">
    <location>
        <begin position="57"/>
        <end position="74"/>
    </location>
</feature>
<dbReference type="Pfam" id="PF02653">
    <property type="entry name" value="BPD_transp_2"/>
    <property type="match status" value="1"/>
</dbReference>
<feature type="transmembrane region" description="Helical" evidence="7">
    <location>
        <begin position="132"/>
        <end position="161"/>
    </location>
</feature>
<evidence type="ECO:0000313" key="8">
    <source>
        <dbReference type="EMBL" id="SNQ45499.1"/>
    </source>
</evidence>
<dbReference type="GO" id="GO:0005886">
    <property type="term" value="C:plasma membrane"/>
    <property type="evidence" value="ECO:0007669"/>
    <property type="project" value="UniProtKB-SubCell"/>
</dbReference>
<dbReference type="CDD" id="cd06574">
    <property type="entry name" value="TM_PBP1_branched-chain-AA_like"/>
    <property type="match status" value="1"/>
</dbReference>
<keyword evidence="4 7" id="KW-1133">Transmembrane helix</keyword>
<feature type="transmembrane region" description="Helical" evidence="7">
    <location>
        <begin position="81"/>
        <end position="100"/>
    </location>
</feature>
<dbReference type="RefSeq" id="WP_101829652.1">
    <property type="nucleotide sequence ID" value="NZ_FZMO01000002.1"/>
</dbReference>